<proteinExistence type="predicted"/>
<reference evidence="1" key="1">
    <citation type="submission" date="2017-05" db="UniProtKB">
        <authorList>
            <consortium name="EnsemblMetazoa"/>
        </authorList>
    </citation>
    <scope>IDENTIFICATION</scope>
</reference>
<protein>
    <submittedName>
        <fullName evidence="1">Uncharacterized protein</fullName>
    </submittedName>
</protein>
<dbReference type="InParanoid" id="A0A1X7UJI0"/>
<dbReference type="AlphaFoldDB" id="A0A1X7UJI0"/>
<organism evidence="1">
    <name type="scientific">Amphimedon queenslandica</name>
    <name type="common">Sponge</name>
    <dbReference type="NCBI Taxonomy" id="400682"/>
    <lineage>
        <taxon>Eukaryota</taxon>
        <taxon>Metazoa</taxon>
        <taxon>Porifera</taxon>
        <taxon>Demospongiae</taxon>
        <taxon>Heteroscleromorpha</taxon>
        <taxon>Haplosclerida</taxon>
        <taxon>Niphatidae</taxon>
        <taxon>Amphimedon</taxon>
    </lineage>
</organism>
<dbReference type="EnsemblMetazoa" id="Aqu2.1.27643_001">
    <property type="protein sequence ID" value="Aqu2.1.27643_001"/>
    <property type="gene ID" value="Aqu2.1.27643"/>
</dbReference>
<sequence length="49" mass="5411">MLCCPETSPSNPQTGQPTHCQLPCQVLAVAMETRSPRATPLLKMMGLWR</sequence>
<evidence type="ECO:0000313" key="1">
    <source>
        <dbReference type="EnsemblMetazoa" id="Aqu2.1.27643_001"/>
    </source>
</evidence>
<name>A0A1X7UJI0_AMPQE</name>
<accession>A0A1X7UJI0</accession>